<organism evidence="2 3">
    <name type="scientific">Spinacia oleracea</name>
    <name type="common">Spinach</name>
    <dbReference type="NCBI Taxonomy" id="3562"/>
    <lineage>
        <taxon>Eukaryota</taxon>
        <taxon>Viridiplantae</taxon>
        <taxon>Streptophyta</taxon>
        <taxon>Embryophyta</taxon>
        <taxon>Tracheophyta</taxon>
        <taxon>Spermatophyta</taxon>
        <taxon>Magnoliopsida</taxon>
        <taxon>eudicotyledons</taxon>
        <taxon>Gunneridae</taxon>
        <taxon>Pentapetalae</taxon>
        <taxon>Caryophyllales</taxon>
        <taxon>Chenopodiaceae</taxon>
        <taxon>Chenopodioideae</taxon>
        <taxon>Anserineae</taxon>
        <taxon>Spinacia</taxon>
    </lineage>
</organism>
<feature type="compositionally biased region" description="Polar residues" evidence="1">
    <location>
        <begin position="14"/>
        <end position="28"/>
    </location>
</feature>
<gene>
    <name evidence="3" type="primary">LOC130470713</name>
</gene>
<accession>A0ABM3RNM7</accession>
<reference evidence="2" key="1">
    <citation type="journal article" date="2021" name="Nat. Commun.">
        <title>Genomic analyses provide insights into spinach domestication and the genetic basis of agronomic traits.</title>
        <authorList>
            <person name="Cai X."/>
            <person name="Sun X."/>
            <person name="Xu C."/>
            <person name="Sun H."/>
            <person name="Wang X."/>
            <person name="Ge C."/>
            <person name="Zhang Z."/>
            <person name="Wang Q."/>
            <person name="Fei Z."/>
            <person name="Jiao C."/>
            <person name="Wang Q."/>
        </authorList>
    </citation>
    <scope>NUCLEOTIDE SEQUENCE [LARGE SCALE GENOMIC DNA]</scope>
    <source>
        <strain evidence="2">cv. Varoflay</strain>
    </source>
</reference>
<reference evidence="3" key="2">
    <citation type="submission" date="2025-08" db="UniProtKB">
        <authorList>
            <consortium name="RefSeq"/>
        </authorList>
    </citation>
    <scope>IDENTIFICATION</scope>
    <source>
        <tissue evidence="3">Leaf</tissue>
    </source>
</reference>
<evidence type="ECO:0000256" key="1">
    <source>
        <dbReference type="SAM" id="MobiDB-lite"/>
    </source>
</evidence>
<name>A0ABM3RNM7_SPIOL</name>
<dbReference type="Proteomes" id="UP000813463">
    <property type="component" value="Chromosome 3"/>
</dbReference>
<feature type="region of interest" description="Disordered" evidence="1">
    <location>
        <begin position="1"/>
        <end position="28"/>
    </location>
</feature>
<dbReference type="RefSeq" id="XP_056697216.1">
    <property type="nucleotide sequence ID" value="XM_056841238.1"/>
</dbReference>
<evidence type="ECO:0000313" key="2">
    <source>
        <dbReference type="Proteomes" id="UP000813463"/>
    </source>
</evidence>
<sequence length="150" mass="16724">MRNRNRGGDPPSPTMNVESSSSRVPNSLASITGLEITTVLTSRTSTIRRTTSSSSRIRRSSLERFSGTAPLIDHLLRFNSKGESTDKTSLRRFPVRRSSSLIPKKLPLTGSLRMVEVMGISECVDCQQNNIKHIHAYEELPLIASLRMVR</sequence>
<evidence type="ECO:0000313" key="3">
    <source>
        <dbReference type="RefSeq" id="XP_056697216.1"/>
    </source>
</evidence>
<dbReference type="GeneID" id="130470713"/>
<keyword evidence="2" id="KW-1185">Reference proteome</keyword>
<protein>
    <submittedName>
        <fullName evidence="3">Uncharacterized protein</fullName>
    </submittedName>
</protein>
<proteinExistence type="predicted"/>